<evidence type="ECO:0000256" key="7">
    <source>
        <dbReference type="ARBA" id="ARBA00022840"/>
    </source>
</evidence>
<dbReference type="Pfam" id="PF00069">
    <property type="entry name" value="Pkinase"/>
    <property type="match status" value="1"/>
</dbReference>
<evidence type="ECO:0000256" key="10">
    <source>
        <dbReference type="PROSITE-ProRule" id="PRU10141"/>
    </source>
</evidence>
<keyword evidence="6" id="KW-0418">Kinase</keyword>
<dbReference type="Proteomes" id="UP001054252">
    <property type="component" value="Unassembled WGS sequence"/>
</dbReference>
<dbReference type="SMART" id="SM00220">
    <property type="entry name" value="S_TKc"/>
    <property type="match status" value="1"/>
</dbReference>
<dbReference type="GO" id="GO:0004709">
    <property type="term" value="F:MAP kinase kinase kinase activity"/>
    <property type="evidence" value="ECO:0007669"/>
    <property type="project" value="UniProtKB-EC"/>
</dbReference>
<feature type="domain" description="Protein kinase" evidence="12">
    <location>
        <begin position="17"/>
        <end position="257"/>
    </location>
</feature>
<comment type="catalytic activity">
    <reaction evidence="9">
        <text>L-seryl-[protein] + ATP = O-phospho-L-seryl-[protein] + ADP + H(+)</text>
        <dbReference type="Rhea" id="RHEA:17989"/>
        <dbReference type="Rhea" id="RHEA-COMP:9863"/>
        <dbReference type="Rhea" id="RHEA-COMP:11604"/>
        <dbReference type="ChEBI" id="CHEBI:15378"/>
        <dbReference type="ChEBI" id="CHEBI:29999"/>
        <dbReference type="ChEBI" id="CHEBI:30616"/>
        <dbReference type="ChEBI" id="CHEBI:83421"/>
        <dbReference type="ChEBI" id="CHEBI:456216"/>
        <dbReference type="EC" id="2.7.11.25"/>
    </reaction>
</comment>
<gene>
    <name evidence="13" type="ORF">SLEP1_g11516</name>
</gene>
<dbReference type="PROSITE" id="PS50011">
    <property type="entry name" value="PROTEIN_KINASE_DOM"/>
    <property type="match status" value="1"/>
</dbReference>
<dbReference type="AlphaFoldDB" id="A0AAV5IHD5"/>
<evidence type="ECO:0000256" key="6">
    <source>
        <dbReference type="ARBA" id="ARBA00022777"/>
    </source>
</evidence>
<reference evidence="13 14" key="1">
    <citation type="journal article" date="2021" name="Commun. Biol.">
        <title>The genome of Shorea leprosula (Dipterocarpaceae) highlights the ecological relevance of drought in aseasonal tropical rainforests.</title>
        <authorList>
            <person name="Ng K.K.S."/>
            <person name="Kobayashi M.J."/>
            <person name="Fawcett J.A."/>
            <person name="Hatakeyama M."/>
            <person name="Paape T."/>
            <person name="Ng C.H."/>
            <person name="Ang C.C."/>
            <person name="Tnah L.H."/>
            <person name="Lee C.T."/>
            <person name="Nishiyama T."/>
            <person name="Sese J."/>
            <person name="O'Brien M.J."/>
            <person name="Copetti D."/>
            <person name="Mohd Noor M.I."/>
            <person name="Ong R.C."/>
            <person name="Putra M."/>
            <person name="Sireger I.Z."/>
            <person name="Indrioko S."/>
            <person name="Kosugi Y."/>
            <person name="Izuno A."/>
            <person name="Isagi Y."/>
            <person name="Lee S.L."/>
            <person name="Shimizu K.K."/>
        </authorList>
    </citation>
    <scope>NUCLEOTIDE SEQUENCE [LARGE SCALE GENOMIC DNA]</scope>
    <source>
        <strain evidence="13">214</strain>
    </source>
</reference>
<dbReference type="PROSITE" id="PS00108">
    <property type="entry name" value="PROTEIN_KINASE_ST"/>
    <property type="match status" value="1"/>
</dbReference>
<dbReference type="EC" id="2.7.11.25" evidence="2"/>
<sequence length="257" mass="28965">MSNISPNDRFQRNITVWEKGELLGCGSFGSVYEGISGDGFFFAIKEVSLLDQESRGSESISQLEQEIGLLSGFEHENIVQYYGTEKDESNLYIFLELVTKGSLLSLYQRYNLKDSQVSSYTRQILHGLKYLHDKDVVHRDIKCANILVDASGSVKLADFGLAKVTKFNDVKSCKGTAFWMAPEVVNLKNQGYGPPADIWSLGCTVLEMLTRKVPYSPLEWMQALYRIGKGEPPTVPDSLSKDARDFILQCLQMHLWL</sequence>
<name>A0AAV5IHD5_9ROSI</name>
<evidence type="ECO:0000256" key="1">
    <source>
        <dbReference type="ARBA" id="ARBA00006529"/>
    </source>
</evidence>
<evidence type="ECO:0000256" key="8">
    <source>
        <dbReference type="ARBA" id="ARBA00047559"/>
    </source>
</evidence>
<dbReference type="Gene3D" id="1.10.510.10">
    <property type="entry name" value="Transferase(Phosphotransferase) domain 1"/>
    <property type="match status" value="1"/>
</dbReference>
<comment type="caution">
    <text evidence="13">The sequence shown here is derived from an EMBL/GenBank/DDBJ whole genome shotgun (WGS) entry which is preliminary data.</text>
</comment>
<evidence type="ECO:0000256" key="11">
    <source>
        <dbReference type="RuleBase" id="RU000304"/>
    </source>
</evidence>
<dbReference type="GO" id="GO:1902065">
    <property type="term" value="P:response to L-glutamate"/>
    <property type="evidence" value="ECO:0007669"/>
    <property type="project" value="UniProtKB-ARBA"/>
</dbReference>
<dbReference type="GO" id="GO:0005737">
    <property type="term" value="C:cytoplasm"/>
    <property type="evidence" value="ECO:0007669"/>
    <property type="project" value="TreeGrafter"/>
</dbReference>
<keyword evidence="3 11" id="KW-0723">Serine/threonine-protein kinase</keyword>
<comment type="catalytic activity">
    <reaction evidence="8">
        <text>L-threonyl-[protein] + ATP = O-phospho-L-threonyl-[protein] + ADP + H(+)</text>
        <dbReference type="Rhea" id="RHEA:46608"/>
        <dbReference type="Rhea" id="RHEA-COMP:11060"/>
        <dbReference type="Rhea" id="RHEA-COMP:11605"/>
        <dbReference type="ChEBI" id="CHEBI:15378"/>
        <dbReference type="ChEBI" id="CHEBI:30013"/>
        <dbReference type="ChEBI" id="CHEBI:30616"/>
        <dbReference type="ChEBI" id="CHEBI:61977"/>
        <dbReference type="ChEBI" id="CHEBI:456216"/>
        <dbReference type="EC" id="2.7.11.25"/>
    </reaction>
</comment>
<dbReference type="InterPro" id="IPR017441">
    <property type="entry name" value="Protein_kinase_ATP_BS"/>
</dbReference>
<dbReference type="InterPro" id="IPR011009">
    <property type="entry name" value="Kinase-like_dom_sf"/>
</dbReference>
<dbReference type="InterPro" id="IPR008271">
    <property type="entry name" value="Ser/Thr_kinase_AS"/>
</dbReference>
<keyword evidence="4" id="KW-0808">Transferase</keyword>
<proteinExistence type="inferred from homology"/>
<evidence type="ECO:0000259" key="12">
    <source>
        <dbReference type="PROSITE" id="PS50011"/>
    </source>
</evidence>
<keyword evidence="5 10" id="KW-0547">Nucleotide-binding</keyword>
<accession>A0AAV5IHD5</accession>
<dbReference type="InterPro" id="IPR000719">
    <property type="entry name" value="Prot_kinase_dom"/>
</dbReference>
<dbReference type="FunFam" id="1.10.510.10:FF:000359">
    <property type="entry name" value="Mitogen-activated protein kinase 1, putative, expressed"/>
    <property type="match status" value="1"/>
</dbReference>
<evidence type="ECO:0000313" key="14">
    <source>
        <dbReference type="Proteomes" id="UP001054252"/>
    </source>
</evidence>
<evidence type="ECO:0000256" key="9">
    <source>
        <dbReference type="ARBA" id="ARBA00048329"/>
    </source>
</evidence>
<evidence type="ECO:0000256" key="2">
    <source>
        <dbReference type="ARBA" id="ARBA00012406"/>
    </source>
</evidence>
<keyword evidence="7 10" id="KW-0067">ATP-binding</keyword>
<dbReference type="GO" id="GO:0005524">
    <property type="term" value="F:ATP binding"/>
    <property type="evidence" value="ECO:0007669"/>
    <property type="project" value="UniProtKB-UniRule"/>
</dbReference>
<evidence type="ECO:0000256" key="5">
    <source>
        <dbReference type="ARBA" id="ARBA00022741"/>
    </source>
</evidence>
<dbReference type="PROSITE" id="PS00107">
    <property type="entry name" value="PROTEIN_KINASE_ATP"/>
    <property type="match status" value="1"/>
</dbReference>
<dbReference type="InterPro" id="IPR050538">
    <property type="entry name" value="MAP_kinase_kinase_kinase"/>
</dbReference>
<dbReference type="SUPFAM" id="SSF56112">
    <property type="entry name" value="Protein kinase-like (PK-like)"/>
    <property type="match status" value="1"/>
</dbReference>
<feature type="binding site" evidence="10">
    <location>
        <position position="45"/>
    </location>
    <ligand>
        <name>ATP</name>
        <dbReference type="ChEBI" id="CHEBI:30616"/>
    </ligand>
</feature>
<dbReference type="PANTHER" id="PTHR48016:SF29">
    <property type="entry name" value="MITOGEN-ACTIVATED PROTEIN KINASE KINASE KINASE 1-RELATED"/>
    <property type="match status" value="1"/>
</dbReference>
<evidence type="ECO:0000313" key="13">
    <source>
        <dbReference type="EMBL" id="GKU98520.1"/>
    </source>
</evidence>
<evidence type="ECO:0000256" key="3">
    <source>
        <dbReference type="ARBA" id="ARBA00022527"/>
    </source>
</evidence>
<dbReference type="EMBL" id="BPVZ01000012">
    <property type="protein sequence ID" value="GKU98520.1"/>
    <property type="molecule type" value="Genomic_DNA"/>
</dbReference>
<organism evidence="13 14">
    <name type="scientific">Rubroshorea leprosula</name>
    <dbReference type="NCBI Taxonomy" id="152421"/>
    <lineage>
        <taxon>Eukaryota</taxon>
        <taxon>Viridiplantae</taxon>
        <taxon>Streptophyta</taxon>
        <taxon>Embryophyta</taxon>
        <taxon>Tracheophyta</taxon>
        <taxon>Spermatophyta</taxon>
        <taxon>Magnoliopsida</taxon>
        <taxon>eudicotyledons</taxon>
        <taxon>Gunneridae</taxon>
        <taxon>Pentapetalae</taxon>
        <taxon>rosids</taxon>
        <taxon>malvids</taxon>
        <taxon>Malvales</taxon>
        <taxon>Dipterocarpaceae</taxon>
        <taxon>Rubroshorea</taxon>
    </lineage>
</organism>
<keyword evidence="14" id="KW-1185">Reference proteome</keyword>
<dbReference type="PANTHER" id="PTHR48016">
    <property type="entry name" value="MAP KINASE KINASE KINASE SSK2-RELATED-RELATED"/>
    <property type="match status" value="1"/>
</dbReference>
<evidence type="ECO:0000256" key="4">
    <source>
        <dbReference type="ARBA" id="ARBA00022679"/>
    </source>
</evidence>
<comment type="similarity">
    <text evidence="1">Belongs to the protein kinase superfamily. STE Ser/Thr protein kinase family. MAP kinase kinase kinase subfamily.</text>
</comment>
<protein>
    <recommendedName>
        <fullName evidence="2">mitogen-activated protein kinase kinase kinase</fullName>
        <ecNumber evidence="2">2.7.11.25</ecNumber>
    </recommendedName>
</protein>